<evidence type="ECO:0000313" key="4">
    <source>
        <dbReference type="Proteomes" id="UP000198356"/>
    </source>
</evidence>
<dbReference type="PROSITE" id="PS51318">
    <property type="entry name" value="TAT"/>
    <property type="match status" value="1"/>
</dbReference>
<dbReference type="InterPro" id="IPR058908">
    <property type="entry name" value="P29_C"/>
</dbReference>
<dbReference type="InterPro" id="IPR008928">
    <property type="entry name" value="6-hairpin_glycosidase_sf"/>
</dbReference>
<protein>
    <submittedName>
        <fullName evidence="3">Tat (Twin-arginine translocation) pathway signal sequence</fullName>
    </submittedName>
</protein>
<dbReference type="SUPFAM" id="SSF48208">
    <property type="entry name" value="Six-hairpin glycosidases"/>
    <property type="match status" value="1"/>
</dbReference>
<dbReference type="Proteomes" id="UP000198356">
    <property type="component" value="Unassembled WGS sequence"/>
</dbReference>
<proteinExistence type="predicted"/>
<dbReference type="OrthoDB" id="2339489at2"/>
<sequence length="674" mass="73565">MANRVSLVRALFRAQCGWRFEIRVFRNVNPANSNTGFNRRDFLRLSTAGATALATGFAAGPAFAEPAAARPAAPSLYADLLRSWCDGLIAHQVTNVSDPASHGAFLCPSCAMIHGRCGDAVYPLLAAARATGQTKYVQAAIFAHDWSERQVSQPDGSWINDVMLSSWKGITVFRAIALAEALAHHGDLLDAATRARWTGRLAAAMKFLDGFISIETGNINYPVTASLSFALAGQLLEEQHYLDRGHELAHASLDYFTPGGLLYGEGHPFTKPSAKGYRPVDLGYNVEESLPALALYSIVTGDQTIRARAVSALRAHLEFMLPDGAWDNSWGTRNYKWSWWGSRTSDGCQPGYVLLSKEDPAFLEAARRNTELMAACTHDGLLYGGPDYFTHGDLPCIHHTFTHAKALATVLDRADVNLLARDKYVAIPRDAAFGLRSYKEIGMHLASIGDWRATLTDYDWEYTEPGSTKAGGHATGGALTMLYHQRLGPVLVASMTEYQIVEISNQQAFRGGPHMDLTARIEMPGKPAFTSVNDRSATLTARATPSRIDFEATGRLLTAAHAAPPQGDVQYQLAYALTADAVEIAAEIPDAPGARYILPIVSRTGERVERIDSGTVRIRRRTGSLVVHTDAPNGFHAFSDERTFNLVPGFECLPLVITFEQGRRIKVQLRCQDG</sequence>
<keyword evidence="4" id="KW-1185">Reference proteome</keyword>
<dbReference type="Pfam" id="PF25840">
    <property type="entry name" value="Ulvan_lyase_N"/>
    <property type="match status" value="1"/>
</dbReference>
<dbReference type="EMBL" id="FZOU01000003">
    <property type="protein sequence ID" value="SNS97951.1"/>
    <property type="molecule type" value="Genomic_DNA"/>
</dbReference>
<feature type="domain" description="Broad-specificity ulvan lyase N-terminal" evidence="1">
    <location>
        <begin position="81"/>
        <end position="429"/>
    </location>
</feature>
<feature type="domain" description="Broad-specificity ulvan lyase C-terminal" evidence="2">
    <location>
        <begin position="436"/>
        <end position="670"/>
    </location>
</feature>
<reference evidence="3 4" key="1">
    <citation type="submission" date="2017-06" db="EMBL/GenBank/DDBJ databases">
        <authorList>
            <person name="Kim H.J."/>
            <person name="Triplett B.A."/>
        </authorList>
    </citation>
    <scope>NUCLEOTIDE SEQUENCE [LARGE SCALE GENOMIC DNA]</scope>
    <source>
        <strain evidence="3 4">DSM 18704</strain>
    </source>
</reference>
<evidence type="ECO:0000313" key="3">
    <source>
        <dbReference type="EMBL" id="SNS97951.1"/>
    </source>
</evidence>
<dbReference type="Pfam" id="PF25841">
    <property type="entry name" value="Ulvan_lyase_C"/>
    <property type="match status" value="1"/>
</dbReference>
<dbReference type="GO" id="GO:0005975">
    <property type="term" value="P:carbohydrate metabolic process"/>
    <property type="evidence" value="ECO:0007669"/>
    <property type="project" value="InterPro"/>
</dbReference>
<dbReference type="InterPro" id="IPR006311">
    <property type="entry name" value="TAT_signal"/>
</dbReference>
<dbReference type="InterPro" id="IPR019546">
    <property type="entry name" value="TAT_signal_bac_arc"/>
</dbReference>
<dbReference type="InterPro" id="IPR058907">
    <property type="entry name" value="P29_N"/>
</dbReference>
<organism evidence="3 4">
    <name type="scientific">Granulicella rosea</name>
    <dbReference type="NCBI Taxonomy" id="474952"/>
    <lineage>
        <taxon>Bacteria</taxon>
        <taxon>Pseudomonadati</taxon>
        <taxon>Acidobacteriota</taxon>
        <taxon>Terriglobia</taxon>
        <taxon>Terriglobales</taxon>
        <taxon>Acidobacteriaceae</taxon>
        <taxon>Granulicella</taxon>
    </lineage>
</organism>
<evidence type="ECO:0000259" key="1">
    <source>
        <dbReference type="Pfam" id="PF25840"/>
    </source>
</evidence>
<dbReference type="NCBIfam" id="TIGR01409">
    <property type="entry name" value="TAT_signal_seq"/>
    <property type="match status" value="1"/>
</dbReference>
<dbReference type="AlphaFoldDB" id="A0A239IWF8"/>
<accession>A0A239IWF8</accession>
<name>A0A239IWF8_9BACT</name>
<gene>
    <name evidence="3" type="ORF">SAMN05421770_103318</name>
</gene>
<evidence type="ECO:0000259" key="2">
    <source>
        <dbReference type="Pfam" id="PF25841"/>
    </source>
</evidence>